<protein>
    <submittedName>
        <fullName evidence="5">Phytoene desaturase</fullName>
    </submittedName>
</protein>
<keyword evidence="3" id="KW-0560">Oxidoreductase</keyword>
<sequence>MKRKRTIDGRPTRFREPPLIDLRRSDAVVPPAFIFMLPYRSSMDTAPDFDAVAGESVVVIGGGFGGLSTACYLADAGADVTLLEKNEQLGGRASTLETDGFRFDMGPSWYLMPDVFERFFGHFGRSPDDYYTLSRLDPHYRIFWKDGDQVDLVPDLDTNRELFESYEPGAGDALDAYLAESKRTYEIGMEHFVYEDRPRLRDYVDRDVLRYSWGLSLLGKMQGHVEDYFEHPKLQQIMQYTLVFLGGSPTNTPALYNLMSHVDFNMGVYYPDGGIGAVVDGIVELGEELGVEFVTDAEVVGIEGRRGAFAVDVAGGPGGVVGGAPGEAAVADVSADGGATTRYLADLVVSNADYVHTEQALLPPKKRQYTEEYWESRTYAPSAFLLYLGVEGDVDALEHHTLVLPPNWDPHFAQIFDDPEWPDDPAYYLCVPSKTDETVAPEGHSNLFALVPIAPGLEDTPEIRAEYRDLVLDDIAEHTGTDLRDRIVFEKTFCVEDFADRYNSYQGSALGLAHTLRQTSLFRPPHASEAVDGLYFTGSTTTPGIGVPMCLISGEITAERVAETS</sequence>
<keyword evidence="2" id="KW-0125">Carotenoid biosynthesis</keyword>
<dbReference type="GO" id="GO:0016117">
    <property type="term" value="P:carotenoid biosynthetic process"/>
    <property type="evidence" value="ECO:0007669"/>
    <property type="project" value="UniProtKB-KW"/>
</dbReference>
<evidence type="ECO:0000256" key="1">
    <source>
        <dbReference type="ARBA" id="ARBA00004829"/>
    </source>
</evidence>
<evidence type="ECO:0000313" key="6">
    <source>
        <dbReference type="Proteomes" id="UP000198397"/>
    </source>
</evidence>
<dbReference type="InterPro" id="IPR002937">
    <property type="entry name" value="Amino_oxidase"/>
</dbReference>
<accession>A0A238WUA7</accession>
<feature type="domain" description="Amine oxidase" evidence="4">
    <location>
        <begin position="65"/>
        <end position="561"/>
    </location>
</feature>
<reference evidence="5 6" key="1">
    <citation type="submission" date="2017-06" db="EMBL/GenBank/DDBJ databases">
        <authorList>
            <person name="Kim H.J."/>
            <person name="Triplett B.A."/>
        </authorList>
    </citation>
    <scope>NUCLEOTIDE SEQUENCE [LARGE SCALE GENOMIC DNA]</scope>
    <source>
        <strain evidence="5 6">DSM 8800</strain>
    </source>
</reference>
<dbReference type="Pfam" id="PF01593">
    <property type="entry name" value="Amino_oxidase"/>
    <property type="match status" value="1"/>
</dbReference>
<dbReference type="InterPro" id="IPR014105">
    <property type="entry name" value="Carotenoid/retinoid_OxRdtase"/>
</dbReference>
<comment type="pathway">
    <text evidence="1">Carotenoid biosynthesis.</text>
</comment>
<evidence type="ECO:0000256" key="3">
    <source>
        <dbReference type="ARBA" id="ARBA00023002"/>
    </source>
</evidence>
<dbReference type="Proteomes" id="UP000198397">
    <property type="component" value="Unassembled WGS sequence"/>
</dbReference>
<organism evidence="5 6">
    <name type="scientific">Halorubrum vacuolatum</name>
    <name type="common">Natronobacterium vacuolatum</name>
    <dbReference type="NCBI Taxonomy" id="63740"/>
    <lineage>
        <taxon>Archaea</taxon>
        <taxon>Methanobacteriati</taxon>
        <taxon>Methanobacteriota</taxon>
        <taxon>Stenosarchaea group</taxon>
        <taxon>Halobacteria</taxon>
        <taxon>Halobacteriales</taxon>
        <taxon>Haloferacaceae</taxon>
        <taxon>Halorubrum</taxon>
    </lineage>
</organism>
<dbReference type="Gene3D" id="3.50.50.60">
    <property type="entry name" value="FAD/NAD(P)-binding domain"/>
    <property type="match status" value="2"/>
</dbReference>
<evidence type="ECO:0000259" key="4">
    <source>
        <dbReference type="Pfam" id="PF01593"/>
    </source>
</evidence>
<name>A0A238WUA7_HALVU</name>
<gene>
    <name evidence="5" type="ORF">SAMN06264855_11042</name>
</gene>
<dbReference type="EMBL" id="FZNQ01000010">
    <property type="protein sequence ID" value="SNR50008.1"/>
    <property type="molecule type" value="Genomic_DNA"/>
</dbReference>
<dbReference type="AlphaFoldDB" id="A0A238WUA7"/>
<evidence type="ECO:0000256" key="2">
    <source>
        <dbReference type="ARBA" id="ARBA00022746"/>
    </source>
</evidence>
<evidence type="ECO:0000313" key="5">
    <source>
        <dbReference type="EMBL" id="SNR50008.1"/>
    </source>
</evidence>
<dbReference type="PANTHER" id="PTHR43734:SF1">
    <property type="entry name" value="PHYTOENE DESATURASE"/>
    <property type="match status" value="1"/>
</dbReference>
<proteinExistence type="predicted"/>
<dbReference type="PANTHER" id="PTHR43734">
    <property type="entry name" value="PHYTOENE DESATURASE"/>
    <property type="match status" value="1"/>
</dbReference>
<dbReference type="NCBIfam" id="TIGR02734">
    <property type="entry name" value="crtI_fam"/>
    <property type="match status" value="1"/>
</dbReference>
<keyword evidence="6" id="KW-1185">Reference proteome</keyword>
<dbReference type="InterPro" id="IPR036188">
    <property type="entry name" value="FAD/NAD-bd_sf"/>
</dbReference>
<dbReference type="GO" id="GO:0016491">
    <property type="term" value="F:oxidoreductase activity"/>
    <property type="evidence" value="ECO:0007669"/>
    <property type="project" value="UniProtKB-KW"/>
</dbReference>
<dbReference type="SUPFAM" id="SSF51905">
    <property type="entry name" value="FAD/NAD(P)-binding domain"/>
    <property type="match status" value="1"/>
</dbReference>